<name>A0A6N9TBK3_9HYPH</name>
<reference evidence="2 3" key="1">
    <citation type="submission" date="2020-01" db="EMBL/GenBank/DDBJ databases">
        <title>Jiella pacifica sp. nov.</title>
        <authorList>
            <person name="Xue Z."/>
            <person name="Zhu S."/>
            <person name="Chen J."/>
            <person name="Yang J."/>
        </authorList>
    </citation>
    <scope>NUCLEOTIDE SEQUENCE [LARGE SCALE GENOMIC DNA]</scope>
    <source>
        <strain evidence="2 3">40Bstr34</strain>
    </source>
</reference>
<proteinExistence type="predicted"/>
<comment type="caution">
    <text evidence="2">The sequence shown here is derived from an EMBL/GenBank/DDBJ whole genome shotgun (WGS) entry which is preliminary data.</text>
</comment>
<organism evidence="2 3">
    <name type="scientific">Jiella pacifica</name>
    <dbReference type="NCBI Taxonomy" id="2696469"/>
    <lineage>
        <taxon>Bacteria</taxon>
        <taxon>Pseudomonadati</taxon>
        <taxon>Pseudomonadota</taxon>
        <taxon>Alphaproteobacteria</taxon>
        <taxon>Hyphomicrobiales</taxon>
        <taxon>Aurantimonadaceae</taxon>
        <taxon>Jiella</taxon>
    </lineage>
</organism>
<gene>
    <name evidence="2" type="ORF">GTK09_24635</name>
</gene>
<accession>A0A6N9TBK3</accession>
<feature type="region of interest" description="Disordered" evidence="1">
    <location>
        <begin position="68"/>
        <end position="87"/>
    </location>
</feature>
<evidence type="ECO:0000313" key="3">
    <source>
        <dbReference type="Proteomes" id="UP000469011"/>
    </source>
</evidence>
<evidence type="ECO:0000313" key="2">
    <source>
        <dbReference type="EMBL" id="NDW07605.1"/>
    </source>
</evidence>
<keyword evidence="3" id="KW-1185">Reference proteome</keyword>
<dbReference type="AlphaFoldDB" id="A0A6N9TBK3"/>
<dbReference type="Proteomes" id="UP000469011">
    <property type="component" value="Unassembled WGS sequence"/>
</dbReference>
<dbReference type="EMBL" id="JAAAMG010000033">
    <property type="protein sequence ID" value="NDW07605.1"/>
    <property type="molecule type" value="Genomic_DNA"/>
</dbReference>
<evidence type="ECO:0000256" key="1">
    <source>
        <dbReference type="SAM" id="MobiDB-lite"/>
    </source>
</evidence>
<sequence>MRRIEILCTIIVRKTDRGFDNLAELAVEAARKLVPQVPGNGKWGRDAIANHWRLATVSCRGAGHFSSAVPSQKSSPGAGSWLRQTIG</sequence>
<protein>
    <submittedName>
        <fullName evidence="2">Uncharacterized protein</fullName>
    </submittedName>
</protein>
<dbReference type="RefSeq" id="WP_163466059.1">
    <property type="nucleotide sequence ID" value="NZ_JAAAMG010000033.1"/>
</dbReference>